<dbReference type="Proteomes" id="UP000189580">
    <property type="component" value="Chromosome a"/>
</dbReference>
<dbReference type="CDD" id="cd00067">
    <property type="entry name" value="GAL4"/>
    <property type="match status" value="1"/>
</dbReference>
<feature type="compositionally biased region" description="Low complexity" evidence="4">
    <location>
        <begin position="14"/>
        <end position="44"/>
    </location>
</feature>
<feature type="region of interest" description="Disordered" evidence="4">
    <location>
        <begin position="1"/>
        <end position="79"/>
    </location>
</feature>
<dbReference type="EMBL" id="CP014501">
    <property type="protein sequence ID" value="ANB12953.1"/>
    <property type="molecule type" value="Genomic_DNA"/>
</dbReference>
<dbReference type="GeneID" id="30033011"/>
<dbReference type="GO" id="GO:0008270">
    <property type="term" value="F:zinc ion binding"/>
    <property type="evidence" value="ECO:0007669"/>
    <property type="project" value="InterPro"/>
</dbReference>
<keyword evidence="2" id="KW-0479">Metal-binding</keyword>
<dbReference type="SMART" id="SM00066">
    <property type="entry name" value="GAL4"/>
    <property type="match status" value="1"/>
</dbReference>
<dbReference type="SUPFAM" id="SSF57701">
    <property type="entry name" value="Zn2/Cys6 DNA-binding domain"/>
    <property type="match status" value="1"/>
</dbReference>
<proteinExistence type="predicted"/>
<dbReference type="GO" id="GO:0005634">
    <property type="term" value="C:nucleus"/>
    <property type="evidence" value="ECO:0007669"/>
    <property type="project" value="UniProtKB-SubCell"/>
</dbReference>
<dbReference type="CDD" id="cd12148">
    <property type="entry name" value="fungal_TF_MHR"/>
    <property type="match status" value="1"/>
</dbReference>
<organism evidence="6 7">
    <name type="scientific">Sugiyamaella lignohabitans</name>
    <dbReference type="NCBI Taxonomy" id="796027"/>
    <lineage>
        <taxon>Eukaryota</taxon>
        <taxon>Fungi</taxon>
        <taxon>Dikarya</taxon>
        <taxon>Ascomycota</taxon>
        <taxon>Saccharomycotina</taxon>
        <taxon>Dipodascomycetes</taxon>
        <taxon>Dipodascales</taxon>
        <taxon>Trichomonascaceae</taxon>
        <taxon>Sugiyamaella</taxon>
    </lineage>
</organism>
<dbReference type="Pfam" id="PF04082">
    <property type="entry name" value="Fungal_trans"/>
    <property type="match status" value="1"/>
</dbReference>
<name>A0A167DIG4_9ASCO</name>
<dbReference type="Pfam" id="PF00172">
    <property type="entry name" value="Zn_clus"/>
    <property type="match status" value="1"/>
</dbReference>
<dbReference type="GO" id="GO:0003677">
    <property type="term" value="F:DNA binding"/>
    <property type="evidence" value="ECO:0007669"/>
    <property type="project" value="InterPro"/>
</dbReference>
<evidence type="ECO:0000256" key="2">
    <source>
        <dbReference type="ARBA" id="ARBA00022723"/>
    </source>
</evidence>
<dbReference type="PANTHER" id="PTHR31001">
    <property type="entry name" value="UNCHARACTERIZED TRANSCRIPTIONAL REGULATORY PROTEIN"/>
    <property type="match status" value="1"/>
</dbReference>
<dbReference type="GO" id="GO:0000981">
    <property type="term" value="F:DNA-binding transcription factor activity, RNA polymerase II-specific"/>
    <property type="evidence" value="ECO:0007669"/>
    <property type="project" value="InterPro"/>
</dbReference>
<dbReference type="InterPro" id="IPR007219">
    <property type="entry name" value="XnlR_reg_dom"/>
</dbReference>
<dbReference type="PANTHER" id="PTHR31001:SF40">
    <property type="entry name" value="ZN(II)2CYS6 TRANSCRIPTION FACTOR (EUROFUNG)"/>
    <property type="match status" value="1"/>
</dbReference>
<feature type="region of interest" description="Disordered" evidence="4">
    <location>
        <begin position="893"/>
        <end position="946"/>
    </location>
</feature>
<reference evidence="6 7" key="1">
    <citation type="submission" date="2016-02" db="EMBL/GenBank/DDBJ databases">
        <title>Complete genome sequence and transcriptome regulation of the pentose utilising yeast Sugiyamaella lignohabitans.</title>
        <authorList>
            <person name="Bellasio M."/>
            <person name="Peymann A."/>
            <person name="Valli M."/>
            <person name="Sipitzky M."/>
            <person name="Graf A."/>
            <person name="Sauer M."/>
            <person name="Marx H."/>
            <person name="Mattanovich D."/>
        </authorList>
    </citation>
    <scope>NUCLEOTIDE SEQUENCE [LARGE SCALE GENOMIC DNA]</scope>
    <source>
        <strain evidence="6 7">CBS 10342</strain>
    </source>
</reference>
<dbReference type="SMART" id="SM00906">
    <property type="entry name" value="Fungal_trans"/>
    <property type="match status" value="1"/>
</dbReference>
<dbReference type="RefSeq" id="XP_018735430.1">
    <property type="nucleotide sequence ID" value="XM_018878092.1"/>
</dbReference>
<protein>
    <submittedName>
        <fullName evidence="6">Asg1p</fullName>
    </submittedName>
</protein>
<keyword evidence="7" id="KW-1185">Reference proteome</keyword>
<keyword evidence="3" id="KW-0539">Nucleus</keyword>
<evidence type="ECO:0000259" key="5">
    <source>
        <dbReference type="PROSITE" id="PS50048"/>
    </source>
</evidence>
<sequence>MSGIFSFADEIDDTSPTSTTNRSTTTDRNNSTISTSSRSSSFTSPEDDTMSISSEMPIQSGRKPDLPLSHTSSSVGAIQKKRRRIPVNCLFCRQRKQKCDRKMPCTNCVRKNNSNCVYAPSGKDAVAPIGGTGSGAGIGGDSYSPESIQPALGVLNEAGPKQNQKTVYEDLAEKMGMKAAPPGSLVPDLGKMMTMDNFLSDRLRNSAVSAATAGVSAGPSAEMKKRLDKMESLVLSLILQKEEMEANQHNDTDGEPNVALRNEDDVEDLGESLGMLKLDKKGKSIYHGDTYWGYMFSEITEIQEVLRRIREEFDNAEIFGKQRFESLCQVTEGQQDTSSIPFGGIKFKSSSSDVLRTLPSRPVCEMLIDRFFEAIEPVVHVVHRPSFEYSFELFWKEPENTELLWVSLLLGMLTLALQSYAPSEVPDMFKGKEVESWTAWLNAMELCGFIGKLTFKPSLLNIRVLLLWMLLEAYQSDWNHKSWTSMGVLVRVAQSMGMHRDASWFVMSPFESEERRRLWKTLEYLDCFHSIAQGLPLAIRSHENDVHDPININEKDIMPMYGHLPEPFDDTVRTDSSFSIYRGRLNDIRCEAFTKNLKIEGKVDSMSVEEVWEIDRRLHKLYEGIPLFLSRRADESNIALDGAEIVMQRFMLEMDYLKTIVVLHRSFSSNGSRNHRHQRNREEALNASVTILERYYWLYTSVEAEPVRNKFWLLGSALTFPAFVHAIVFVTVSLINNYDMLSLIERTRYLEALRRTRNVLDCVGTTISCDFRHAAIAKLILSQVDEVAKMNPEDRAVRLNKTTGNNPPYFFGEGSLGANANTPRKSGIMMELDSRDADIHVDILNSKHPSDSSNWSPSKDYSPESLNTYNSGTTSSGTANTILSSNSSIINQKGVAGQQSSQQQRKPMVSQVSQVSQGSQPFQQAALGADATQQQQDGPSAADILSPSAFGDPALFSEAFFGDAYRMQQIVGSEEWDYFMQTMENSGATPGPQPTAPSNL</sequence>
<feature type="domain" description="Zn(2)-C6 fungal-type" evidence="5">
    <location>
        <begin position="88"/>
        <end position="118"/>
    </location>
</feature>
<dbReference type="AlphaFoldDB" id="A0A167DIG4"/>
<dbReference type="GO" id="GO:0006351">
    <property type="term" value="P:DNA-templated transcription"/>
    <property type="evidence" value="ECO:0007669"/>
    <property type="project" value="InterPro"/>
</dbReference>
<dbReference type="KEGG" id="slb:AWJ20_1231"/>
<dbReference type="InterPro" id="IPR050613">
    <property type="entry name" value="Sec_Metabolite_Reg"/>
</dbReference>
<evidence type="ECO:0000256" key="4">
    <source>
        <dbReference type="SAM" id="MobiDB-lite"/>
    </source>
</evidence>
<evidence type="ECO:0000256" key="1">
    <source>
        <dbReference type="ARBA" id="ARBA00004123"/>
    </source>
</evidence>
<feature type="region of interest" description="Disordered" evidence="4">
    <location>
        <begin position="844"/>
        <end position="880"/>
    </location>
</feature>
<feature type="compositionally biased region" description="Low complexity" evidence="4">
    <location>
        <begin position="867"/>
        <end position="880"/>
    </location>
</feature>
<evidence type="ECO:0000313" key="7">
    <source>
        <dbReference type="Proteomes" id="UP000189580"/>
    </source>
</evidence>
<evidence type="ECO:0000256" key="3">
    <source>
        <dbReference type="ARBA" id="ARBA00023242"/>
    </source>
</evidence>
<dbReference type="OrthoDB" id="762982at2759"/>
<dbReference type="InterPro" id="IPR036864">
    <property type="entry name" value="Zn2-C6_fun-type_DNA-bd_sf"/>
</dbReference>
<accession>A0A167DIG4</accession>
<comment type="subcellular location">
    <subcellularLocation>
        <location evidence="1">Nucleus</location>
    </subcellularLocation>
</comment>
<feature type="compositionally biased region" description="Low complexity" evidence="4">
    <location>
        <begin position="909"/>
        <end position="924"/>
    </location>
</feature>
<dbReference type="Gene3D" id="4.10.240.10">
    <property type="entry name" value="Zn(2)-C6 fungal-type DNA-binding domain"/>
    <property type="match status" value="1"/>
</dbReference>
<evidence type="ECO:0000313" key="6">
    <source>
        <dbReference type="EMBL" id="ANB12953.1"/>
    </source>
</evidence>
<gene>
    <name evidence="6" type="primary">ASG1</name>
    <name evidence="6" type="ORF">AWJ20_1231</name>
</gene>
<dbReference type="PROSITE" id="PS50048">
    <property type="entry name" value="ZN2_CY6_FUNGAL_2"/>
    <property type="match status" value="1"/>
</dbReference>
<dbReference type="InterPro" id="IPR001138">
    <property type="entry name" value="Zn2Cys6_DnaBD"/>
</dbReference>